<organism evidence="1">
    <name type="scientific">Picea glauca</name>
    <name type="common">White spruce</name>
    <name type="synonym">Pinus glauca</name>
    <dbReference type="NCBI Taxonomy" id="3330"/>
    <lineage>
        <taxon>Eukaryota</taxon>
        <taxon>Viridiplantae</taxon>
        <taxon>Streptophyta</taxon>
        <taxon>Embryophyta</taxon>
        <taxon>Tracheophyta</taxon>
        <taxon>Spermatophyta</taxon>
        <taxon>Pinopsida</taxon>
        <taxon>Pinidae</taxon>
        <taxon>Conifers I</taxon>
        <taxon>Pinales</taxon>
        <taxon>Pinaceae</taxon>
        <taxon>Picea</taxon>
    </lineage>
</organism>
<proteinExistence type="predicted"/>
<comment type="caution">
    <text evidence="1">The sequence shown here is derived from an EMBL/GenBank/DDBJ whole genome shotgun (WGS) entry which is preliminary data.</text>
</comment>
<protein>
    <submittedName>
        <fullName evidence="1">Uncharacterized protein</fullName>
    </submittedName>
</protein>
<dbReference type="AlphaFoldDB" id="A0A124GNY5"/>
<keyword evidence="1" id="KW-0496">Mitochondrion</keyword>
<name>A0A124GNY5_PICGL</name>
<dbReference type="EMBL" id="LKAM01000001">
    <property type="protein sequence ID" value="KUM50286.1"/>
    <property type="molecule type" value="Genomic_DNA"/>
</dbReference>
<sequence length="38" mass="4270">MNDLSRLDPARNGQDRLDLDIKSTLDTRAGKDLDHTSD</sequence>
<gene>
    <name evidence="1" type="ORF">ABT39_MTgene129</name>
</gene>
<accession>A0A124GNY5</accession>
<geneLocation type="mitochondrion" evidence="1"/>
<reference evidence="1" key="1">
    <citation type="journal article" date="2015" name="Genome Biol. Evol.">
        <title>Organellar Genomes of White Spruce (Picea glauca): Assembly and Annotation.</title>
        <authorList>
            <person name="Jackman S.D."/>
            <person name="Warren R.L."/>
            <person name="Gibb E.A."/>
            <person name="Vandervalk B.P."/>
            <person name="Mohamadi H."/>
            <person name="Chu J."/>
            <person name="Raymond A."/>
            <person name="Pleasance S."/>
            <person name="Coope R."/>
            <person name="Wildung M.R."/>
            <person name="Ritland C.E."/>
            <person name="Bousquet J."/>
            <person name="Jones S.J."/>
            <person name="Bohlmann J."/>
            <person name="Birol I."/>
        </authorList>
    </citation>
    <scope>NUCLEOTIDE SEQUENCE [LARGE SCALE GENOMIC DNA]</scope>
    <source>
        <tissue evidence="1">Flushing bud</tissue>
    </source>
</reference>
<evidence type="ECO:0000313" key="1">
    <source>
        <dbReference type="EMBL" id="KUM50286.1"/>
    </source>
</evidence>